<dbReference type="HOGENOM" id="CLU_2429565_0_0_1"/>
<dbReference type="EMBL" id="CAQQ02378845">
    <property type="status" value="NOT_ANNOTATED_CDS"/>
    <property type="molecule type" value="Genomic_DNA"/>
</dbReference>
<reference evidence="1" key="2">
    <citation type="submission" date="2015-06" db="UniProtKB">
        <authorList>
            <consortium name="EnsemblMetazoa"/>
        </authorList>
    </citation>
    <scope>IDENTIFICATION</scope>
</reference>
<keyword evidence="2" id="KW-1185">Reference proteome</keyword>
<name>T1GXF9_MEGSC</name>
<proteinExistence type="predicted"/>
<sequence length="91" mass="10511">MSSFTFGLILTQLEKYHFETDLQGSITPINFWATKTDKPESEIVIKETYNKTIRIMEFLQNYFSAKLPLSKVDLVGVPTFSPMRPADNWGF</sequence>
<dbReference type="AlphaFoldDB" id="T1GXF9"/>
<organism evidence="1 2">
    <name type="scientific">Megaselia scalaris</name>
    <name type="common">Humpbacked fly</name>
    <name type="synonym">Phora scalaris</name>
    <dbReference type="NCBI Taxonomy" id="36166"/>
    <lineage>
        <taxon>Eukaryota</taxon>
        <taxon>Metazoa</taxon>
        <taxon>Ecdysozoa</taxon>
        <taxon>Arthropoda</taxon>
        <taxon>Hexapoda</taxon>
        <taxon>Insecta</taxon>
        <taxon>Pterygota</taxon>
        <taxon>Neoptera</taxon>
        <taxon>Endopterygota</taxon>
        <taxon>Diptera</taxon>
        <taxon>Brachycera</taxon>
        <taxon>Muscomorpha</taxon>
        <taxon>Platypezoidea</taxon>
        <taxon>Phoridae</taxon>
        <taxon>Megaseliini</taxon>
        <taxon>Megaselia</taxon>
    </lineage>
</organism>
<evidence type="ECO:0000313" key="2">
    <source>
        <dbReference type="Proteomes" id="UP000015102"/>
    </source>
</evidence>
<dbReference type="STRING" id="36166.T1GXF9"/>
<dbReference type="Gene3D" id="3.30.2010.30">
    <property type="match status" value="1"/>
</dbReference>
<reference evidence="2" key="1">
    <citation type="submission" date="2013-02" db="EMBL/GenBank/DDBJ databases">
        <authorList>
            <person name="Hughes D."/>
        </authorList>
    </citation>
    <scope>NUCLEOTIDE SEQUENCE</scope>
    <source>
        <strain>Durham</strain>
        <strain evidence="2">NC isolate 2 -- Noor lab</strain>
    </source>
</reference>
<dbReference type="Proteomes" id="UP000015102">
    <property type="component" value="Unassembled WGS sequence"/>
</dbReference>
<protein>
    <submittedName>
        <fullName evidence="1">Uncharacterized protein</fullName>
    </submittedName>
</protein>
<evidence type="ECO:0000313" key="1">
    <source>
        <dbReference type="EnsemblMetazoa" id="MESCA008509-PA"/>
    </source>
</evidence>
<dbReference type="EnsemblMetazoa" id="MESCA008509-RA">
    <property type="protein sequence ID" value="MESCA008509-PA"/>
    <property type="gene ID" value="MESCA008509"/>
</dbReference>
<accession>T1GXF9</accession>